<name>A0A101M2K7_PICGL</name>
<protein>
    <submittedName>
        <fullName evidence="2">Uncharacterized protein</fullName>
    </submittedName>
</protein>
<keyword evidence="1" id="KW-1133">Transmembrane helix</keyword>
<evidence type="ECO:0000256" key="1">
    <source>
        <dbReference type="SAM" id="Phobius"/>
    </source>
</evidence>
<sequence>MALVNGFYVWTGLLGYSAWIPGCAGLGGYWAPRLLGWDKELLILYSAGLGWKQLYQHI</sequence>
<geneLocation type="mitochondrion" evidence="2"/>
<evidence type="ECO:0000313" key="2">
    <source>
        <dbReference type="EMBL" id="KUM49855.1"/>
    </source>
</evidence>
<keyword evidence="2" id="KW-0496">Mitochondrion</keyword>
<keyword evidence="1" id="KW-0472">Membrane</keyword>
<feature type="transmembrane region" description="Helical" evidence="1">
    <location>
        <begin position="7"/>
        <end position="31"/>
    </location>
</feature>
<dbReference type="AlphaFoldDB" id="A0A101M2K7"/>
<dbReference type="EMBL" id="LKAM01000002">
    <property type="protein sequence ID" value="KUM49855.1"/>
    <property type="molecule type" value="Genomic_DNA"/>
</dbReference>
<accession>A0A101M2K7</accession>
<comment type="caution">
    <text evidence="2">The sequence shown here is derived from an EMBL/GenBank/DDBJ whole genome shotgun (WGS) entry which is preliminary data.</text>
</comment>
<keyword evidence="1" id="KW-0812">Transmembrane</keyword>
<proteinExistence type="predicted"/>
<gene>
    <name evidence="2" type="ORF">ABT39_MTgene3082</name>
</gene>
<reference evidence="2" key="1">
    <citation type="journal article" date="2015" name="Genome Biol. Evol.">
        <title>Organellar Genomes of White Spruce (Picea glauca): Assembly and Annotation.</title>
        <authorList>
            <person name="Jackman S.D."/>
            <person name="Warren R.L."/>
            <person name="Gibb E.A."/>
            <person name="Vandervalk B.P."/>
            <person name="Mohamadi H."/>
            <person name="Chu J."/>
            <person name="Raymond A."/>
            <person name="Pleasance S."/>
            <person name="Coope R."/>
            <person name="Wildung M.R."/>
            <person name="Ritland C.E."/>
            <person name="Bousquet J."/>
            <person name="Jones S.J."/>
            <person name="Bohlmann J."/>
            <person name="Birol I."/>
        </authorList>
    </citation>
    <scope>NUCLEOTIDE SEQUENCE [LARGE SCALE GENOMIC DNA]</scope>
    <source>
        <tissue evidence="2">Flushing bud</tissue>
    </source>
</reference>
<organism evidence="2">
    <name type="scientific">Picea glauca</name>
    <name type="common">White spruce</name>
    <name type="synonym">Pinus glauca</name>
    <dbReference type="NCBI Taxonomy" id="3330"/>
    <lineage>
        <taxon>Eukaryota</taxon>
        <taxon>Viridiplantae</taxon>
        <taxon>Streptophyta</taxon>
        <taxon>Embryophyta</taxon>
        <taxon>Tracheophyta</taxon>
        <taxon>Spermatophyta</taxon>
        <taxon>Pinopsida</taxon>
        <taxon>Pinidae</taxon>
        <taxon>Conifers I</taxon>
        <taxon>Pinales</taxon>
        <taxon>Pinaceae</taxon>
        <taxon>Picea</taxon>
    </lineage>
</organism>